<evidence type="ECO:0000256" key="6">
    <source>
        <dbReference type="ARBA" id="ARBA00022729"/>
    </source>
</evidence>
<dbReference type="Gene3D" id="2.60.120.200">
    <property type="match status" value="1"/>
</dbReference>
<evidence type="ECO:0000256" key="22">
    <source>
        <dbReference type="SAM" id="Phobius"/>
    </source>
</evidence>
<reference evidence="24" key="1">
    <citation type="submission" date="2021-01" db="EMBL/GenBank/DDBJ databases">
        <authorList>
            <person name="Zahm M."/>
            <person name="Roques C."/>
            <person name="Cabau C."/>
            <person name="Klopp C."/>
            <person name="Donnadieu C."/>
            <person name="Jouanno E."/>
            <person name="Lampietro C."/>
            <person name="Louis A."/>
            <person name="Herpin A."/>
            <person name="Echchiki A."/>
            <person name="Berthelot C."/>
            <person name="Parey E."/>
            <person name="Roest-Crollius H."/>
            <person name="Braasch I."/>
            <person name="Postlethwait J."/>
            <person name="Bobe J."/>
            <person name="Montfort J."/>
            <person name="Bouchez O."/>
            <person name="Begum T."/>
            <person name="Mejri S."/>
            <person name="Adams A."/>
            <person name="Chen W.-J."/>
            <person name="Guiguen Y."/>
        </authorList>
    </citation>
    <scope>NUCLEOTIDE SEQUENCE</scope>
    <source>
        <tissue evidence="24">Blood</tissue>
    </source>
</reference>
<feature type="transmembrane region" description="Helical" evidence="22">
    <location>
        <begin position="427"/>
        <end position="446"/>
    </location>
</feature>
<keyword evidence="25" id="KW-1185">Reference proteome</keyword>
<sequence>MAAPFMEELSDYLGSPEPAVRLIFSILIGYPFALVYRRYFFHQPPYIVHLFHTFSGLALAAFNFGSQLYHSAVCIVVQFLLLRLMGRTVTAVLSSFLFQMMYLLFGYYYTATDQYDIKWTMPHCVLALKLIGLSFDFYDGGKEASQLSAEQQKGALPSVPSLLEVLGFSYFYGGFLVGPQFTLRSYLKLTCGELTDCPGQPPNSVFPAMKRFSLGLVCLAIFTIGSPIYPDSYFLTDEYEAQPFWYRCFYILVWAKINLYKYVSCWVIAEGVCILSGLGYNGKDSNGVDQWDACANMRVWQYETTPLFTGTIASFNINTNAWAARHVFKRLKFLGNKMASQVATLLFLAIWHGLHSGYILCFSMEFIIVTVEKQALSLVKDSPMLTQLSNSSVYPLIYCVQQVIHWLFMGYPLVPFCLFTYDKWLKVYSSVYFCGHVFFFAAYLLMPYLRKALSGGGQGDVILQSGRGEGTESGEGEEGGREMGRLSYLPLLLLCMTWVAHSNKANKHKPWIETEYQGIVMENDNTVLLNPPLFALDKDAPLHYAGEICGFRVHSGTSGSGAAQFEAVVLDRSTGEGLVRSKEPLDCESQREHSFTIQAYDCGEGPDGVNSKKSHKATVHVRVNDVNEFSPVFVERRYEASVPEGRLFDRIVRVEALDADCSPQYSQICFYDIITPNVPFAIDNDGNIKNTEPLDSKRQRVHSFWVTAFDCGKNRAQADAQVIVTVKPSCKPGWIGWSKRVEYTPGSGNIPLFPNLHLETCEETVWNIQATVELQTGHIGKGCDRDSYSDRSVRRLCGAVRGEVDLLPPPSPAANWTASLPTLPSSDSSLVFSFNGSTHVAVVPDSVAAAVSGDHFTLQLWMRRGGANTQPPANQARGSHREEETIICSTVKNDDSFSHYSLSVHGCRLSLFYWPDVATARPVKFLWKLEQVCDSEWHHLSLSVQFPSVTLYVDGVTFDPALIHDNGAIPSPAPRQRLVIGACWEPEEKQKDIVNNTIPESKDSGRYLGGYRGLLSGVTVRPGSVEPHSVVECLYACREGLDFGDLETLGSGMKVHVNPSQSVLVLEGDDIESFNRAVQQVTYRNSLRFATPGVRPLKLTTSLRCFSEEGCLSLRQLEGYLVVLQPDAPQISLSGVGPHLARPAPEFEGPHGVPLFPELRIVCSLTHTVNTAVQGMEGGALMSDAVAHTLDGCEVQPLGEELNPEREELLVDIDTLRERGLDIINTTAYIAITGAESISVYEDVLRSIRYRLAKGSARFERRFRLSCSEMNGRYTSNELTLEVNFLHSLDSLYHPSHLLASQQQFLHPSHHSGELSGHTLPNPHRNSVVPGAATVIIMVCVGFLVVMVILGVFRIRSIHRRGDGARGGSKESSNQWDDSALTIIVNPMESYESRMGTSGDTEGECEEEEEVVDSPGDSSDDQRIIIKKEGRDNGPRRY</sequence>
<feature type="region of interest" description="Disordered" evidence="21">
    <location>
        <begin position="1390"/>
        <end position="1438"/>
    </location>
</feature>
<dbReference type="PANTHER" id="PTHR14139:SF5">
    <property type="entry name" value="CALSYNTENIN-3"/>
    <property type="match status" value="1"/>
</dbReference>
<dbReference type="InterPro" id="IPR013320">
    <property type="entry name" value="ConA-like_dom_sf"/>
</dbReference>
<comment type="caution">
    <text evidence="24">The sequence shown here is derived from an EMBL/GenBank/DDBJ whole genome shotgun (WGS) entry which is preliminary data.</text>
</comment>
<keyword evidence="5 22" id="KW-0812">Transmembrane</keyword>
<evidence type="ECO:0000256" key="19">
    <source>
        <dbReference type="ARBA" id="ARBA00040470"/>
    </source>
</evidence>
<evidence type="ECO:0000256" key="15">
    <source>
        <dbReference type="ARBA" id="ARBA00023180"/>
    </source>
</evidence>
<dbReference type="InterPro" id="IPR045588">
    <property type="entry name" value="CLSTN_C"/>
</dbReference>
<dbReference type="GO" id="GO:0000139">
    <property type="term" value="C:Golgi membrane"/>
    <property type="evidence" value="ECO:0007669"/>
    <property type="project" value="UniProtKB-SubCell"/>
</dbReference>
<dbReference type="CDD" id="cd11304">
    <property type="entry name" value="Cadherin_repeat"/>
    <property type="match status" value="2"/>
</dbReference>
<dbReference type="GO" id="GO:0009986">
    <property type="term" value="C:cell surface"/>
    <property type="evidence" value="ECO:0007669"/>
    <property type="project" value="TreeGrafter"/>
</dbReference>
<dbReference type="SMART" id="SM00112">
    <property type="entry name" value="CA"/>
    <property type="match status" value="2"/>
</dbReference>
<feature type="transmembrane region" description="Helical" evidence="22">
    <location>
        <begin position="46"/>
        <end position="62"/>
    </location>
</feature>
<proteinExistence type="inferred from homology"/>
<evidence type="ECO:0000256" key="1">
    <source>
        <dbReference type="ARBA" id="ARBA00004115"/>
    </source>
</evidence>
<evidence type="ECO:0000259" key="23">
    <source>
        <dbReference type="PROSITE" id="PS50268"/>
    </source>
</evidence>
<feature type="domain" description="Cadherin" evidence="23">
    <location>
        <begin position="512"/>
        <end position="633"/>
    </location>
</feature>
<keyword evidence="8" id="KW-0256">Endoplasmic reticulum</keyword>
<evidence type="ECO:0000256" key="9">
    <source>
        <dbReference type="ARBA" id="ARBA00022837"/>
    </source>
</evidence>
<feature type="transmembrane region" description="Helical" evidence="22">
    <location>
        <begin position="212"/>
        <end position="229"/>
    </location>
</feature>
<gene>
    <name evidence="24" type="ORF">AGOR_G00207310</name>
</gene>
<evidence type="ECO:0000256" key="10">
    <source>
        <dbReference type="ARBA" id="ARBA00022889"/>
    </source>
</evidence>
<dbReference type="FunFam" id="2.60.40.60:FF:000025">
    <property type="entry name" value="Calsyntenin 1"/>
    <property type="match status" value="1"/>
</dbReference>
<protein>
    <recommendedName>
        <fullName evidence="19">Calsyntenin-3</fullName>
    </recommendedName>
</protein>
<evidence type="ECO:0000256" key="18">
    <source>
        <dbReference type="ARBA" id="ARBA00035015"/>
    </source>
</evidence>
<keyword evidence="11 22" id="KW-1133">Transmembrane helix</keyword>
<dbReference type="PROSITE" id="PS50268">
    <property type="entry name" value="CADHERIN_2"/>
    <property type="match status" value="2"/>
</dbReference>
<dbReference type="PANTHER" id="PTHR14139">
    <property type="entry name" value="CALSYNTENIN"/>
    <property type="match status" value="1"/>
</dbReference>
<evidence type="ECO:0000256" key="7">
    <source>
        <dbReference type="ARBA" id="ARBA00022737"/>
    </source>
</evidence>
<dbReference type="GO" id="GO:0051965">
    <property type="term" value="P:positive regulation of synapse assembly"/>
    <property type="evidence" value="ECO:0007669"/>
    <property type="project" value="TreeGrafter"/>
</dbReference>
<dbReference type="Pfam" id="PF19699">
    <property type="entry name" value="CLSTN_C"/>
    <property type="match status" value="1"/>
</dbReference>
<dbReference type="OrthoDB" id="10012272at2759"/>
<evidence type="ECO:0000313" key="25">
    <source>
        <dbReference type="Proteomes" id="UP000829720"/>
    </source>
</evidence>
<evidence type="ECO:0000256" key="11">
    <source>
        <dbReference type="ARBA" id="ARBA00022989"/>
    </source>
</evidence>
<evidence type="ECO:0000256" key="2">
    <source>
        <dbReference type="ARBA" id="ARBA00004477"/>
    </source>
</evidence>
<evidence type="ECO:0000256" key="5">
    <source>
        <dbReference type="ARBA" id="ARBA00022692"/>
    </source>
</evidence>
<organism evidence="24 25">
    <name type="scientific">Albula goreensis</name>
    <dbReference type="NCBI Taxonomy" id="1534307"/>
    <lineage>
        <taxon>Eukaryota</taxon>
        <taxon>Metazoa</taxon>
        <taxon>Chordata</taxon>
        <taxon>Craniata</taxon>
        <taxon>Vertebrata</taxon>
        <taxon>Euteleostomi</taxon>
        <taxon>Actinopterygii</taxon>
        <taxon>Neopterygii</taxon>
        <taxon>Teleostei</taxon>
        <taxon>Albuliformes</taxon>
        <taxon>Albulidae</taxon>
        <taxon>Albula</taxon>
    </lineage>
</organism>
<dbReference type="Proteomes" id="UP000829720">
    <property type="component" value="Unassembled WGS sequence"/>
</dbReference>
<keyword evidence="10" id="KW-0130">Cell adhesion</keyword>
<keyword evidence="14 22" id="KW-0472">Membrane</keyword>
<feature type="transmembrane region" description="Helical" evidence="22">
    <location>
        <begin position="396"/>
        <end position="421"/>
    </location>
</feature>
<dbReference type="PRINTS" id="PR00205">
    <property type="entry name" value="CADHERIN"/>
</dbReference>
<dbReference type="Gene3D" id="2.60.40.60">
    <property type="entry name" value="Cadherins"/>
    <property type="match status" value="2"/>
</dbReference>
<evidence type="ECO:0000256" key="16">
    <source>
        <dbReference type="ARBA" id="ARBA00023257"/>
    </source>
</evidence>
<feature type="compositionally biased region" description="Basic and acidic residues" evidence="21">
    <location>
        <begin position="1420"/>
        <end position="1438"/>
    </location>
</feature>
<keyword evidence="12" id="KW-0770">Synapse</keyword>
<evidence type="ECO:0000256" key="3">
    <source>
        <dbReference type="ARBA" id="ARBA00004614"/>
    </source>
</evidence>
<comment type="similarity">
    <text evidence="18">Belongs to the calsyntenin family.</text>
</comment>
<evidence type="ECO:0000256" key="14">
    <source>
        <dbReference type="ARBA" id="ARBA00023136"/>
    </source>
</evidence>
<dbReference type="Pfam" id="PF03062">
    <property type="entry name" value="MBOAT"/>
    <property type="match status" value="1"/>
</dbReference>
<dbReference type="GO" id="GO:0005789">
    <property type="term" value="C:endoplasmic reticulum membrane"/>
    <property type="evidence" value="ECO:0007669"/>
    <property type="project" value="UniProtKB-SubCell"/>
</dbReference>
<keyword evidence="9 20" id="KW-0106">Calcium</keyword>
<feature type="transmembrane region" description="Helical" evidence="22">
    <location>
        <begin position="1328"/>
        <end position="1353"/>
    </location>
</feature>
<dbReference type="FunFam" id="2.60.40.60:FF:000062">
    <property type="entry name" value="Calsyntenin 3"/>
    <property type="match status" value="1"/>
</dbReference>
<evidence type="ECO:0000256" key="20">
    <source>
        <dbReference type="PROSITE-ProRule" id="PRU00043"/>
    </source>
</evidence>
<dbReference type="GO" id="GO:0050806">
    <property type="term" value="P:positive regulation of synaptic transmission"/>
    <property type="evidence" value="ECO:0007669"/>
    <property type="project" value="TreeGrafter"/>
</dbReference>
<name>A0A8T3CKU5_9TELE</name>
<feature type="transmembrane region" description="Helical" evidence="22">
    <location>
        <begin position="91"/>
        <end position="108"/>
    </location>
</feature>
<dbReference type="GO" id="GO:0045211">
    <property type="term" value="C:postsynaptic membrane"/>
    <property type="evidence" value="ECO:0007669"/>
    <property type="project" value="UniProtKB-SubCell"/>
</dbReference>
<dbReference type="Pfam" id="PF00028">
    <property type="entry name" value="Cadherin"/>
    <property type="match status" value="1"/>
</dbReference>
<evidence type="ECO:0000256" key="8">
    <source>
        <dbReference type="ARBA" id="ARBA00022824"/>
    </source>
</evidence>
<comment type="subcellular location">
    <subcellularLocation>
        <location evidence="2">Endoplasmic reticulum membrane</location>
        <topology evidence="2">Multi-pass membrane protein</topology>
    </subcellularLocation>
    <subcellularLocation>
        <location evidence="1">Endoplasmic reticulum membrane</location>
        <topology evidence="1">Single-pass type I membrane protein</topology>
    </subcellularLocation>
    <subcellularLocation>
        <location evidence="3">Golgi apparatus membrane</location>
        <topology evidence="3">Single-pass type I membrane protein</topology>
    </subcellularLocation>
    <subcellularLocation>
        <location evidence="17">Postsynaptic cell membrane</location>
        <topology evidence="17">Single-pass type I membrane protein</topology>
    </subcellularLocation>
</comment>
<dbReference type="SUPFAM" id="SSF49313">
    <property type="entry name" value="Cadherin-like"/>
    <property type="match status" value="2"/>
</dbReference>
<dbReference type="InterPro" id="IPR004299">
    <property type="entry name" value="MBOAT_fam"/>
</dbReference>
<keyword evidence="4" id="KW-1003">Cell membrane</keyword>
<dbReference type="FunFam" id="2.60.120.200:FF:000234">
    <property type="entry name" value="Calsyntenin 3"/>
    <property type="match status" value="1"/>
</dbReference>
<feature type="compositionally biased region" description="Acidic residues" evidence="21">
    <location>
        <begin position="1401"/>
        <end position="1412"/>
    </location>
</feature>
<dbReference type="InterPro" id="IPR002126">
    <property type="entry name" value="Cadherin-like_dom"/>
</dbReference>
<dbReference type="GO" id="GO:0007156">
    <property type="term" value="P:homophilic cell adhesion via plasma membrane adhesion molecules"/>
    <property type="evidence" value="ECO:0007669"/>
    <property type="project" value="InterPro"/>
</dbReference>
<dbReference type="InterPro" id="IPR015919">
    <property type="entry name" value="Cadherin-like_sf"/>
</dbReference>
<dbReference type="EMBL" id="JAERUA010000020">
    <property type="protein sequence ID" value="KAI1885779.1"/>
    <property type="molecule type" value="Genomic_DNA"/>
</dbReference>
<evidence type="ECO:0000256" key="4">
    <source>
        <dbReference type="ARBA" id="ARBA00022475"/>
    </source>
</evidence>
<evidence type="ECO:0000256" key="17">
    <source>
        <dbReference type="ARBA" id="ARBA00035006"/>
    </source>
</evidence>
<evidence type="ECO:0000256" key="13">
    <source>
        <dbReference type="ARBA" id="ARBA00023034"/>
    </source>
</evidence>
<keyword evidence="16" id="KW-0628">Postsynaptic cell membrane</keyword>
<feature type="domain" description="Cadherin" evidence="23">
    <location>
        <begin position="634"/>
        <end position="753"/>
    </location>
</feature>
<evidence type="ECO:0000256" key="12">
    <source>
        <dbReference type="ARBA" id="ARBA00023018"/>
    </source>
</evidence>
<keyword evidence="7" id="KW-0677">Repeat</keyword>
<keyword evidence="6" id="KW-0732">Signal</keyword>
<evidence type="ECO:0000313" key="24">
    <source>
        <dbReference type="EMBL" id="KAI1885779.1"/>
    </source>
</evidence>
<feature type="transmembrane region" description="Helical" evidence="22">
    <location>
        <begin position="20"/>
        <end position="39"/>
    </location>
</feature>
<keyword evidence="13" id="KW-0333">Golgi apparatus</keyword>
<dbReference type="SUPFAM" id="SSF49899">
    <property type="entry name" value="Concanavalin A-like lectins/glucanases"/>
    <property type="match status" value="1"/>
</dbReference>
<keyword evidence="15" id="KW-0325">Glycoprotein</keyword>
<accession>A0A8T3CKU5</accession>
<evidence type="ECO:0000256" key="21">
    <source>
        <dbReference type="SAM" id="MobiDB-lite"/>
    </source>
</evidence>
<dbReference type="GO" id="GO:0005509">
    <property type="term" value="F:calcium ion binding"/>
    <property type="evidence" value="ECO:0007669"/>
    <property type="project" value="UniProtKB-UniRule"/>
</dbReference>